<feature type="transmembrane region" description="Helical" evidence="11">
    <location>
        <begin position="20"/>
        <end position="43"/>
    </location>
</feature>
<reference evidence="13" key="1">
    <citation type="submission" date="2023-03" db="EMBL/GenBank/DDBJ databases">
        <title>Amycolatopsis taiwanensis NBRC 103393.</title>
        <authorList>
            <person name="Ichikawa N."/>
            <person name="Sato H."/>
            <person name="Tonouchi N."/>
        </authorList>
    </citation>
    <scope>NUCLEOTIDE SEQUENCE</scope>
    <source>
        <strain evidence="13">NBRC 103393</strain>
    </source>
</reference>
<protein>
    <recommendedName>
        <fullName evidence="3">histidine kinase</fullName>
        <ecNumber evidence="3">2.7.13.3</ecNumber>
    </recommendedName>
</protein>
<keyword evidence="7" id="KW-0418">Kinase</keyword>
<dbReference type="AlphaFoldDB" id="A0A9W6VEC3"/>
<name>A0A9W6VEC3_9PSEU</name>
<dbReference type="CDD" id="cd00082">
    <property type="entry name" value="HisKA"/>
    <property type="match status" value="1"/>
</dbReference>
<dbReference type="Pfam" id="PF02518">
    <property type="entry name" value="HATPase_c"/>
    <property type="match status" value="1"/>
</dbReference>
<keyword evidence="6 11" id="KW-0812">Transmembrane</keyword>
<keyword evidence="14" id="KW-1185">Reference proteome</keyword>
<dbReference type="SUPFAM" id="SSF55874">
    <property type="entry name" value="ATPase domain of HSP90 chaperone/DNA topoisomerase II/histidine kinase"/>
    <property type="match status" value="1"/>
</dbReference>
<dbReference type="PANTHER" id="PTHR45436:SF5">
    <property type="entry name" value="SENSOR HISTIDINE KINASE TRCS"/>
    <property type="match status" value="1"/>
</dbReference>
<dbReference type="GO" id="GO:0000155">
    <property type="term" value="F:phosphorelay sensor kinase activity"/>
    <property type="evidence" value="ECO:0007669"/>
    <property type="project" value="InterPro"/>
</dbReference>
<evidence type="ECO:0000256" key="4">
    <source>
        <dbReference type="ARBA" id="ARBA00022553"/>
    </source>
</evidence>
<dbReference type="SUPFAM" id="SSF47384">
    <property type="entry name" value="Homodimeric domain of signal transducing histidine kinase"/>
    <property type="match status" value="1"/>
</dbReference>
<evidence type="ECO:0000259" key="12">
    <source>
        <dbReference type="PROSITE" id="PS50109"/>
    </source>
</evidence>
<gene>
    <name evidence="13" type="ORF">Atai01_22490</name>
</gene>
<dbReference type="PANTHER" id="PTHR45436">
    <property type="entry name" value="SENSOR HISTIDINE KINASE YKOH"/>
    <property type="match status" value="1"/>
</dbReference>
<dbReference type="CDD" id="cd00075">
    <property type="entry name" value="HATPase"/>
    <property type="match status" value="1"/>
</dbReference>
<dbReference type="InterPro" id="IPR004358">
    <property type="entry name" value="Sig_transdc_His_kin-like_C"/>
</dbReference>
<comment type="subcellular location">
    <subcellularLocation>
        <location evidence="2">Cell membrane</location>
    </subcellularLocation>
</comment>
<organism evidence="13 14">
    <name type="scientific">Amycolatopsis taiwanensis</name>
    <dbReference type="NCBI Taxonomy" id="342230"/>
    <lineage>
        <taxon>Bacteria</taxon>
        <taxon>Bacillati</taxon>
        <taxon>Actinomycetota</taxon>
        <taxon>Actinomycetes</taxon>
        <taxon>Pseudonocardiales</taxon>
        <taxon>Pseudonocardiaceae</taxon>
        <taxon>Amycolatopsis</taxon>
    </lineage>
</organism>
<evidence type="ECO:0000256" key="10">
    <source>
        <dbReference type="ARBA" id="ARBA00023136"/>
    </source>
</evidence>
<proteinExistence type="predicted"/>
<feature type="domain" description="Histidine kinase" evidence="12">
    <location>
        <begin position="190"/>
        <end position="402"/>
    </location>
</feature>
<evidence type="ECO:0000256" key="7">
    <source>
        <dbReference type="ARBA" id="ARBA00022777"/>
    </source>
</evidence>
<evidence type="ECO:0000256" key="2">
    <source>
        <dbReference type="ARBA" id="ARBA00004236"/>
    </source>
</evidence>
<comment type="caution">
    <text evidence="13">The sequence shown here is derived from an EMBL/GenBank/DDBJ whole genome shotgun (WGS) entry which is preliminary data.</text>
</comment>
<keyword evidence="5" id="KW-0808">Transferase</keyword>
<evidence type="ECO:0000256" key="3">
    <source>
        <dbReference type="ARBA" id="ARBA00012438"/>
    </source>
</evidence>
<dbReference type="EC" id="2.7.13.3" evidence="3"/>
<evidence type="ECO:0000313" key="13">
    <source>
        <dbReference type="EMBL" id="GLY65630.1"/>
    </source>
</evidence>
<dbReference type="EMBL" id="BSTI01000004">
    <property type="protein sequence ID" value="GLY65630.1"/>
    <property type="molecule type" value="Genomic_DNA"/>
</dbReference>
<dbReference type="InterPro" id="IPR003661">
    <property type="entry name" value="HisK_dim/P_dom"/>
</dbReference>
<evidence type="ECO:0000256" key="9">
    <source>
        <dbReference type="ARBA" id="ARBA00023012"/>
    </source>
</evidence>
<comment type="catalytic activity">
    <reaction evidence="1">
        <text>ATP + protein L-histidine = ADP + protein N-phospho-L-histidine.</text>
        <dbReference type="EC" id="2.7.13.3"/>
    </reaction>
</comment>
<dbReference type="Proteomes" id="UP001165136">
    <property type="component" value="Unassembled WGS sequence"/>
</dbReference>
<dbReference type="RefSeq" id="WP_285486761.1">
    <property type="nucleotide sequence ID" value="NZ_BSTI01000004.1"/>
</dbReference>
<evidence type="ECO:0000256" key="11">
    <source>
        <dbReference type="SAM" id="Phobius"/>
    </source>
</evidence>
<keyword evidence="8 11" id="KW-1133">Transmembrane helix</keyword>
<dbReference type="InterPro" id="IPR003594">
    <property type="entry name" value="HATPase_dom"/>
</dbReference>
<dbReference type="InterPro" id="IPR036890">
    <property type="entry name" value="HATPase_C_sf"/>
</dbReference>
<keyword evidence="9" id="KW-0902">Two-component regulatory system</keyword>
<dbReference type="Pfam" id="PF00512">
    <property type="entry name" value="HisKA"/>
    <property type="match status" value="1"/>
</dbReference>
<accession>A0A9W6VEC3</accession>
<dbReference type="InterPro" id="IPR036097">
    <property type="entry name" value="HisK_dim/P_sf"/>
</dbReference>
<dbReference type="GO" id="GO:0005886">
    <property type="term" value="C:plasma membrane"/>
    <property type="evidence" value="ECO:0007669"/>
    <property type="project" value="UniProtKB-SubCell"/>
</dbReference>
<feature type="transmembrane region" description="Helical" evidence="11">
    <location>
        <begin position="147"/>
        <end position="169"/>
    </location>
</feature>
<dbReference type="InterPro" id="IPR050428">
    <property type="entry name" value="TCS_sensor_his_kinase"/>
</dbReference>
<keyword evidence="4" id="KW-0597">Phosphoprotein</keyword>
<dbReference type="InterPro" id="IPR005467">
    <property type="entry name" value="His_kinase_dom"/>
</dbReference>
<dbReference type="SMART" id="SM00388">
    <property type="entry name" value="HisKA"/>
    <property type="match status" value="1"/>
</dbReference>
<dbReference type="PRINTS" id="PR00344">
    <property type="entry name" value="BCTRLSENSOR"/>
</dbReference>
<dbReference type="PROSITE" id="PS50109">
    <property type="entry name" value="HIS_KIN"/>
    <property type="match status" value="1"/>
</dbReference>
<evidence type="ECO:0000313" key="14">
    <source>
        <dbReference type="Proteomes" id="UP001165136"/>
    </source>
</evidence>
<evidence type="ECO:0000256" key="8">
    <source>
        <dbReference type="ARBA" id="ARBA00022989"/>
    </source>
</evidence>
<evidence type="ECO:0000256" key="6">
    <source>
        <dbReference type="ARBA" id="ARBA00022692"/>
    </source>
</evidence>
<dbReference type="SMART" id="SM00387">
    <property type="entry name" value="HATPase_c"/>
    <property type="match status" value="1"/>
</dbReference>
<evidence type="ECO:0000256" key="5">
    <source>
        <dbReference type="ARBA" id="ARBA00022679"/>
    </source>
</evidence>
<sequence>MSRPSSGDDRLIRRTALRMGIQSALVVAVAVALLCGVAVLVVLSSQHKQQEDLLTTTLARVDDVNDPPAGMWLVMQRGSHRAATPGMPPGLPYEPDLAATATDGMTRVAEEVRAGPHEYAVLTQWRDDYVVQAILDLRSAHQERDRLLRDLMITSLGGLVLAGVVGVWLGRRAVTPLAEALAIQRRFVADAGHELRTPLTLLSTRAQLLRRRARQGGDPVALSSDADDLVQDAAQLTEILEDLLLAADPRQEVPRQPVDLAELVRQAVAAAEPAAAEHGVALVVDSEPIQVSGYEAGLRRAVNALLDNGIRHARATLRVVVGPLGRQARVDFVDDGPGLDPAIMPTMFRRFASGPAEQAPGQRRRYGLGLSLVSDIAARHGGSVSARNADGGGAILRLLLPR</sequence>
<dbReference type="Gene3D" id="3.30.565.10">
    <property type="entry name" value="Histidine kinase-like ATPase, C-terminal domain"/>
    <property type="match status" value="1"/>
</dbReference>
<evidence type="ECO:0000256" key="1">
    <source>
        <dbReference type="ARBA" id="ARBA00000085"/>
    </source>
</evidence>
<dbReference type="Gene3D" id="1.10.287.130">
    <property type="match status" value="1"/>
</dbReference>
<keyword evidence="10 11" id="KW-0472">Membrane</keyword>